<dbReference type="Pfam" id="PF07647">
    <property type="entry name" value="SAM_2"/>
    <property type="match status" value="1"/>
</dbReference>
<evidence type="ECO:0000313" key="4">
    <source>
        <dbReference type="EMBL" id="CAK9439224.1"/>
    </source>
</evidence>
<dbReference type="SMART" id="SM00454">
    <property type="entry name" value="SAM"/>
    <property type="match status" value="1"/>
</dbReference>
<dbReference type="SUPFAM" id="SSF54236">
    <property type="entry name" value="Ubiquitin-like"/>
    <property type="match status" value="1"/>
</dbReference>
<dbReference type="Gene3D" id="1.10.150.50">
    <property type="entry name" value="Transcription Factor, Ets-1"/>
    <property type="match status" value="1"/>
</dbReference>
<feature type="compositionally biased region" description="Basic and acidic residues" evidence="1">
    <location>
        <begin position="205"/>
        <end position="215"/>
    </location>
</feature>
<organism evidence="4 5">
    <name type="scientific">Lodderomyces beijingensis</name>
    <dbReference type="NCBI Taxonomy" id="1775926"/>
    <lineage>
        <taxon>Eukaryota</taxon>
        <taxon>Fungi</taxon>
        <taxon>Dikarya</taxon>
        <taxon>Ascomycota</taxon>
        <taxon>Saccharomycotina</taxon>
        <taxon>Pichiomycetes</taxon>
        <taxon>Debaryomycetaceae</taxon>
        <taxon>Candida/Lodderomyces clade</taxon>
        <taxon>Lodderomyces</taxon>
    </lineage>
</organism>
<feature type="region of interest" description="Disordered" evidence="1">
    <location>
        <begin position="346"/>
        <end position="387"/>
    </location>
</feature>
<feature type="compositionally biased region" description="Polar residues" evidence="1">
    <location>
        <begin position="290"/>
        <end position="308"/>
    </location>
</feature>
<feature type="domain" description="SAM" evidence="2">
    <location>
        <begin position="14"/>
        <end position="80"/>
    </location>
</feature>
<proteinExistence type="predicted"/>
<dbReference type="InterPro" id="IPR013761">
    <property type="entry name" value="SAM/pointed_sf"/>
</dbReference>
<dbReference type="Pfam" id="PF00788">
    <property type="entry name" value="RA"/>
    <property type="match status" value="1"/>
</dbReference>
<protein>
    <recommendedName>
        <fullName evidence="6">Ste50p</fullName>
    </recommendedName>
</protein>
<evidence type="ECO:0000259" key="3">
    <source>
        <dbReference type="PROSITE" id="PS50200"/>
    </source>
</evidence>
<name>A0ABP0ZM59_9ASCO</name>
<reference evidence="4 5" key="1">
    <citation type="submission" date="2024-03" db="EMBL/GenBank/DDBJ databases">
        <authorList>
            <person name="Brejova B."/>
        </authorList>
    </citation>
    <scope>NUCLEOTIDE SEQUENCE [LARGE SCALE GENOMIC DNA]</scope>
    <source>
        <strain evidence="4 5">CBS 14171</strain>
    </source>
</reference>
<sequence>MNMQLQSNELFLKWDPAQVATFINTIIKDSDRNAGSLFLDNKIDGLLLPYITTEHLREIGIKSLKTRLVIKKGISDLIAENYRKYPPQSIQDQGYMLSVANVNSNHIALEALNLSTILISDSIRKMNKDLKTASTATRLNSPVGGPSQNEIKKLNDNFNKLKTDLIPVIRMLKDSKPLPTPTLDPRPPTTLVSPSFSTYEQETEANEKENEKRLSGVDSVNHLGTTSTTTTNRFSSNLPSPSTSRFSSGSLLSMGTGKIISQSVSNFAEAAEFKLQKVGIGKGSGKSHDATSNPRPQLINNNQLSNGSLNTVGESASKVTYSRPQLSTTTATTTATNTVPLSVSAHGAADQQSVPKATTGPTAAAVAGSAATGPAPTAPAAQSYPPREIGNEPLKQLRASTDDSCLKILQSAMKRHHIPRDDWSRYVLVICYGDKERILKLAEKPVVIFKELQELGKHPAIMLRQLATAAENQESSLYEDSTIATEIPGGYL</sequence>
<dbReference type="PROSITE" id="PS50105">
    <property type="entry name" value="SAM_DOMAIN"/>
    <property type="match status" value="1"/>
</dbReference>
<dbReference type="RefSeq" id="XP_066830386.1">
    <property type="nucleotide sequence ID" value="XM_066973559.1"/>
</dbReference>
<evidence type="ECO:0000256" key="1">
    <source>
        <dbReference type="SAM" id="MobiDB-lite"/>
    </source>
</evidence>
<dbReference type="InterPro" id="IPR000159">
    <property type="entry name" value="RA_dom"/>
</dbReference>
<feature type="compositionally biased region" description="Low complexity" evidence="1">
    <location>
        <begin position="225"/>
        <end position="248"/>
    </location>
</feature>
<feature type="compositionally biased region" description="Pro residues" evidence="1">
    <location>
        <begin position="178"/>
        <end position="188"/>
    </location>
</feature>
<evidence type="ECO:0000313" key="5">
    <source>
        <dbReference type="Proteomes" id="UP001497383"/>
    </source>
</evidence>
<dbReference type="InterPro" id="IPR001660">
    <property type="entry name" value="SAM"/>
</dbReference>
<dbReference type="SUPFAM" id="SSF47769">
    <property type="entry name" value="SAM/Pointed domain"/>
    <property type="match status" value="1"/>
</dbReference>
<feature type="domain" description="Ras-associating" evidence="3">
    <location>
        <begin position="395"/>
        <end position="468"/>
    </location>
</feature>
<dbReference type="InterPro" id="IPR029071">
    <property type="entry name" value="Ubiquitin-like_domsf"/>
</dbReference>
<dbReference type="CDD" id="cd01786">
    <property type="entry name" value="RA_STE50"/>
    <property type="match status" value="1"/>
</dbReference>
<dbReference type="PROSITE" id="PS50200">
    <property type="entry name" value="RA"/>
    <property type="match status" value="1"/>
</dbReference>
<dbReference type="EMBL" id="OZ022408">
    <property type="protein sequence ID" value="CAK9439224.1"/>
    <property type="molecule type" value="Genomic_DNA"/>
</dbReference>
<dbReference type="Proteomes" id="UP001497383">
    <property type="component" value="Chromosome 4"/>
</dbReference>
<keyword evidence="5" id="KW-1185">Reference proteome</keyword>
<gene>
    <name evidence="4" type="ORF">LODBEIA_P34480</name>
</gene>
<evidence type="ECO:0000259" key="2">
    <source>
        <dbReference type="PROSITE" id="PS50105"/>
    </source>
</evidence>
<feature type="compositionally biased region" description="Low complexity" evidence="1">
    <location>
        <begin position="355"/>
        <end position="381"/>
    </location>
</feature>
<dbReference type="GeneID" id="92208644"/>
<feature type="region of interest" description="Disordered" evidence="1">
    <location>
        <begin position="281"/>
        <end position="308"/>
    </location>
</feature>
<feature type="region of interest" description="Disordered" evidence="1">
    <location>
        <begin position="176"/>
        <end position="248"/>
    </location>
</feature>
<dbReference type="SMART" id="SM00314">
    <property type="entry name" value="RA"/>
    <property type="match status" value="1"/>
</dbReference>
<dbReference type="Gene3D" id="3.10.20.90">
    <property type="entry name" value="Phosphatidylinositol 3-kinase Catalytic Subunit, Chain A, domain 1"/>
    <property type="match status" value="1"/>
</dbReference>
<evidence type="ECO:0008006" key="6">
    <source>
        <dbReference type="Google" id="ProtNLM"/>
    </source>
</evidence>
<accession>A0ABP0ZM59</accession>